<dbReference type="AlphaFoldDB" id="A0A1M7CTS7"/>
<sequence length="107" mass="12376">MTRWLQAAQRASEARNLPKKPKQPPMPEVNSVYSVNSSRRKADAVSPEELARDLYEERAAIRKFHGGQDRETAERAVWPEDRPPASNTWLDDWPRAADDLHNPDNWK</sequence>
<dbReference type="Proteomes" id="UP000322545">
    <property type="component" value="Unassembled WGS sequence"/>
</dbReference>
<evidence type="ECO:0000256" key="1">
    <source>
        <dbReference type="SAM" id="MobiDB-lite"/>
    </source>
</evidence>
<gene>
    <name evidence="2" type="ORF">SAMN05443432_102298</name>
</gene>
<feature type="compositionally biased region" description="Basic and acidic residues" evidence="1">
    <location>
        <begin position="65"/>
        <end position="83"/>
    </location>
</feature>
<organism evidence="2 3">
    <name type="scientific">Roseovarius litoreus</name>
    <dbReference type="NCBI Taxonomy" id="1155722"/>
    <lineage>
        <taxon>Bacteria</taxon>
        <taxon>Pseudomonadati</taxon>
        <taxon>Pseudomonadota</taxon>
        <taxon>Alphaproteobacteria</taxon>
        <taxon>Rhodobacterales</taxon>
        <taxon>Roseobacteraceae</taxon>
        <taxon>Roseovarius</taxon>
    </lineage>
</organism>
<feature type="region of interest" description="Disordered" evidence="1">
    <location>
        <begin position="65"/>
        <end position="107"/>
    </location>
</feature>
<reference evidence="2 3" key="1">
    <citation type="submission" date="2016-11" db="EMBL/GenBank/DDBJ databases">
        <authorList>
            <person name="Varghese N."/>
            <person name="Submissions S."/>
        </authorList>
    </citation>
    <scope>NUCLEOTIDE SEQUENCE [LARGE SCALE GENOMIC DNA]</scope>
    <source>
        <strain evidence="2 3">DSM 28249</strain>
    </source>
</reference>
<evidence type="ECO:0000313" key="3">
    <source>
        <dbReference type="Proteomes" id="UP000322545"/>
    </source>
</evidence>
<feature type="compositionally biased region" description="Basic and acidic residues" evidence="1">
    <location>
        <begin position="92"/>
        <end position="107"/>
    </location>
</feature>
<dbReference type="EMBL" id="FRCB01000002">
    <property type="protein sequence ID" value="SHL70625.1"/>
    <property type="molecule type" value="Genomic_DNA"/>
</dbReference>
<proteinExistence type="predicted"/>
<protein>
    <submittedName>
        <fullName evidence="2">Uncharacterized protein</fullName>
    </submittedName>
</protein>
<keyword evidence="3" id="KW-1185">Reference proteome</keyword>
<name>A0A1M7CTS7_9RHOB</name>
<accession>A0A1M7CTS7</accession>
<feature type="region of interest" description="Disordered" evidence="1">
    <location>
        <begin position="1"/>
        <end position="49"/>
    </location>
</feature>
<dbReference type="RefSeq" id="WP_149778634.1">
    <property type="nucleotide sequence ID" value="NZ_FRCB01000002.1"/>
</dbReference>
<evidence type="ECO:0000313" key="2">
    <source>
        <dbReference type="EMBL" id="SHL70625.1"/>
    </source>
</evidence>